<evidence type="ECO:0000313" key="2">
    <source>
        <dbReference type="Proteomes" id="UP000000305"/>
    </source>
</evidence>
<evidence type="ECO:0000313" key="1">
    <source>
        <dbReference type="EMBL" id="EFX82294.1"/>
    </source>
</evidence>
<organism evidence="1 2">
    <name type="scientific">Daphnia pulex</name>
    <name type="common">Water flea</name>
    <dbReference type="NCBI Taxonomy" id="6669"/>
    <lineage>
        <taxon>Eukaryota</taxon>
        <taxon>Metazoa</taxon>
        <taxon>Ecdysozoa</taxon>
        <taxon>Arthropoda</taxon>
        <taxon>Crustacea</taxon>
        <taxon>Branchiopoda</taxon>
        <taxon>Diplostraca</taxon>
        <taxon>Cladocera</taxon>
        <taxon>Anomopoda</taxon>
        <taxon>Daphniidae</taxon>
        <taxon>Daphnia</taxon>
    </lineage>
</organism>
<dbReference type="HOGENOM" id="CLU_2017496_0_0_1"/>
<keyword evidence="2" id="KW-1185">Reference proteome</keyword>
<dbReference type="AlphaFoldDB" id="E9GEL0"/>
<dbReference type="KEGG" id="dpx:DAPPUDRAFT_101797"/>
<dbReference type="InParanoid" id="E9GEL0"/>
<dbReference type="EMBL" id="GL732540">
    <property type="protein sequence ID" value="EFX82294.1"/>
    <property type="molecule type" value="Genomic_DNA"/>
</dbReference>
<gene>
    <name evidence="1" type="ORF">DAPPUDRAFT_101797</name>
</gene>
<sequence>MEKPNDGLREAYSKFENYRPKQDTVGCYTETNGSIEVCKLYDLAPLQHLKRGNTVKAVKLPCKENPKLPISSTMCANIFKSRNTTANNGGKTEAGFTETRARKSCAILIFINGEIGFRWPFDV</sequence>
<proteinExistence type="predicted"/>
<reference evidence="1 2" key="1">
    <citation type="journal article" date="2011" name="Science">
        <title>The ecoresponsive genome of Daphnia pulex.</title>
        <authorList>
            <person name="Colbourne J.K."/>
            <person name="Pfrender M.E."/>
            <person name="Gilbert D."/>
            <person name="Thomas W.K."/>
            <person name="Tucker A."/>
            <person name="Oakley T.H."/>
            <person name="Tokishita S."/>
            <person name="Aerts A."/>
            <person name="Arnold G.J."/>
            <person name="Basu M.K."/>
            <person name="Bauer D.J."/>
            <person name="Caceres C.E."/>
            <person name="Carmel L."/>
            <person name="Casola C."/>
            <person name="Choi J.H."/>
            <person name="Detter J.C."/>
            <person name="Dong Q."/>
            <person name="Dusheyko S."/>
            <person name="Eads B.D."/>
            <person name="Frohlich T."/>
            <person name="Geiler-Samerotte K.A."/>
            <person name="Gerlach D."/>
            <person name="Hatcher P."/>
            <person name="Jogdeo S."/>
            <person name="Krijgsveld J."/>
            <person name="Kriventseva E.V."/>
            <person name="Kultz D."/>
            <person name="Laforsch C."/>
            <person name="Lindquist E."/>
            <person name="Lopez J."/>
            <person name="Manak J.R."/>
            <person name="Muller J."/>
            <person name="Pangilinan J."/>
            <person name="Patwardhan R.P."/>
            <person name="Pitluck S."/>
            <person name="Pritham E.J."/>
            <person name="Rechtsteiner A."/>
            <person name="Rho M."/>
            <person name="Rogozin I.B."/>
            <person name="Sakarya O."/>
            <person name="Salamov A."/>
            <person name="Schaack S."/>
            <person name="Shapiro H."/>
            <person name="Shiga Y."/>
            <person name="Skalitzky C."/>
            <person name="Smith Z."/>
            <person name="Souvorov A."/>
            <person name="Sung W."/>
            <person name="Tang Z."/>
            <person name="Tsuchiya D."/>
            <person name="Tu H."/>
            <person name="Vos H."/>
            <person name="Wang M."/>
            <person name="Wolf Y.I."/>
            <person name="Yamagata H."/>
            <person name="Yamada T."/>
            <person name="Ye Y."/>
            <person name="Shaw J.R."/>
            <person name="Andrews J."/>
            <person name="Crease T.J."/>
            <person name="Tang H."/>
            <person name="Lucas S.M."/>
            <person name="Robertson H.M."/>
            <person name="Bork P."/>
            <person name="Koonin E.V."/>
            <person name="Zdobnov E.M."/>
            <person name="Grigoriev I.V."/>
            <person name="Lynch M."/>
            <person name="Boore J.L."/>
        </authorList>
    </citation>
    <scope>NUCLEOTIDE SEQUENCE [LARGE SCALE GENOMIC DNA]</scope>
</reference>
<accession>E9GEL0</accession>
<protein>
    <submittedName>
        <fullName evidence="1">Uncharacterized protein</fullName>
    </submittedName>
</protein>
<dbReference type="Proteomes" id="UP000000305">
    <property type="component" value="Unassembled WGS sequence"/>
</dbReference>
<name>E9GEL0_DAPPU</name>